<dbReference type="PANTHER" id="PTHR37919">
    <property type="entry name" value="PROTEIN CBG05606"/>
    <property type="match status" value="1"/>
</dbReference>
<evidence type="ECO:0000256" key="1">
    <source>
        <dbReference type="SAM" id="MobiDB-lite"/>
    </source>
</evidence>
<comment type="caution">
    <text evidence="3">The sequence shown here is derived from an EMBL/GenBank/DDBJ whole genome shotgun (WGS) entry which is preliminary data.</text>
</comment>
<reference evidence="3 4" key="2">
    <citation type="journal article" date="2013" name="IMA Fungus">
        <title>IMA Genome-F 1: Ceratocystis fimbriata: Draft nuclear genome sequence for the plant pathogen, Ceratocystis fimbriata.</title>
        <authorList>
            <person name="Wilken P.M."/>
            <person name="Steenkamp E.T."/>
            <person name="Wingfield M.J."/>
            <person name="de Beer Z.W."/>
            <person name="Wingfield B.D."/>
        </authorList>
    </citation>
    <scope>NUCLEOTIDE SEQUENCE [LARGE SCALE GENOMIC DNA]</scope>
    <source>
        <strain evidence="3 4">CBS 114723</strain>
    </source>
</reference>
<sequence length="214" mass="23199">MVTTRSSTRGASVPPADVAKPPTRARASKAAHAAFTHTPTRLTLAWLAISCAVVTWDFTYVFLRPHSMPGGALHAFWAPYALYGEIDYVYGRPAFDAGEGFGPAQSAMNVVETLMYLVYLAAVHRGSGKLSGQHGKVVLLVAFSAAVMTLSKTVLYWANEFFSGFSNIGHNKISDLIVLWIIPNGLWIVMPIYMIIVMGKDVIAGMDTNSTKLS</sequence>
<protein>
    <recommendedName>
        <fullName evidence="5">Emopamil-binding protein-like</fullName>
    </recommendedName>
</protein>
<feature type="transmembrane region" description="Helical" evidence="2">
    <location>
        <begin position="177"/>
        <end position="196"/>
    </location>
</feature>
<organism evidence="3 4">
    <name type="scientific">Ceratocystis fimbriata CBS 114723</name>
    <dbReference type="NCBI Taxonomy" id="1035309"/>
    <lineage>
        <taxon>Eukaryota</taxon>
        <taxon>Fungi</taxon>
        <taxon>Dikarya</taxon>
        <taxon>Ascomycota</taxon>
        <taxon>Pezizomycotina</taxon>
        <taxon>Sordariomycetes</taxon>
        <taxon>Hypocreomycetidae</taxon>
        <taxon>Microascales</taxon>
        <taxon>Ceratocystidaceae</taxon>
        <taxon>Ceratocystis</taxon>
    </lineage>
</organism>
<reference evidence="3 4" key="1">
    <citation type="journal article" date="2013" name="Fungal Biol.">
        <title>Analysis of microsatellite markers in the genome of the plant pathogen Ceratocystis fimbriata.</title>
        <authorList>
            <person name="Simpson M.C."/>
            <person name="Wilken P.M."/>
            <person name="Coetzee M.P."/>
            <person name="Wingfield M.J."/>
            <person name="Wingfield B.D."/>
        </authorList>
    </citation>
    <scope>NUCLEOTIDE SEQUENCE [LARGE SCALE GENOMIC DNA]</scope>
    <source>
        <strain evidence="3 4">CBS 114723</strain>
    </source>
</reference>
<feature type="transmembrane region" description="Helical" evidence="2">
    <location>
        <begin position="44"/>
        <end position="63"/>
    </location>
</feature>
<keyword evidence="2" id="KW-0812">Transmembrane</keyword>
<dbReference type="PANTHER" id="PTHR37919:SF2">
    <property type="entry name" value="EXPERA DOMAIN-CONTAINING PROTEIN"/>
    <property type="match status" value="1"/>
</dbReference>
<gene>
    <name evidence="3" type="ORF">CFIMG_005573RA</name>
</gene>
<proteinExistence type="predicted"/>
<evidence type="ECO:0008006" key="5">
    <source>
        <dbReference type="Google" id="ProtNLM"/>
    </source>
</evidence>
<evidence type="ECO:0000256" key="2">
    <source>
        <dbReference type="SAM" id="Phobius"/>
    </source>
</evidence>
<dbReference type="Proteomes" id="UP000222788">
    <property type="component" value="Unassembled WGS sequence"/>
</dbReference>
<keyword evidence="2" id="KW-1133">Transmembrane helix</keyword>
<dbReference type="OrthoDB" id="60858at2759"/>
<evidence type="ECO:0000313" key="4">
    <source>
        <dbReference type="Proteomes" id="UP000222788"/>
    </source>
</evidence>
<feature type="compositionally biased region" description="Polar residues" evidence="1">
    <location>
        <begin position="1"/>
        <end position="10"/>
    </location>
</feature>
<evidence type="ECO:0000313" key="3">
    <source>
        <dbReference type="EMBL" id="PHH53196.1"/>
    </source>
</evidence>
<accession>A0A2C5X4Z3</accession>
<dbReference type="STRING" id="1035309.A0A2C5X4Z3"/>
<keyword evidence="4" id="KW-1185">Reference proteome</keyword>
<feature type="transmembrane region" description="Helical" evidence="2">
    <location>
        <begin position="137"/>
        <end position="157"/>
    </location>
</feature>
<dbReference type="AlphaFoldDB" id="A0A2C5X4Z3"/>
<feature type="region of interest" description="Disordered" evidence="1">
    <location>
        <begin position="1"/>
        <end position="23"/>
    </location>
</feature>
<keyword evidence="2" id="KW-0472">Membrane</keyword>
<name>A0A2C5X4Z3_9PEZI</name>
<dbReference type="EMBL" id="APWK03000048">
    <property type="protein sequence ID" value="PHH53196.1"/>
    <property type="molecule type" value="Genomic_DNA"/>
</dbReference>